<sequence length="318" mass="34372">MGCDRDGRSCRSAAPRRRGRGRGAKNSAQESAYLLASSENTPRALEWLLANGGELNDKDSFNGTALIRAVERGQARSVGLLIQKGIDLNHANNLGWQASHEAIWLGSDEDGHVDTIFALIAAGAELDRPSTPQGKTPRQMAEEKGHARQLAALTSAESPVDAYEANATLLSASRDWNAVLAARALRDGADLETRDESDRTPLLLAATHDRLEAARLLVHLGADVNAVDNQRDTHWLVTGVTGSVEMGTILSWAHPDLKARNRHGGISVIPASERGHVDYVKWVVQNTDTDVNHVNDLAWTTLLEAIILGDEVESLIVV</sequence>
<dbReference type="EMBL" id="MQVR01000153">
    <property type="protein sequence ID" value="OKL51626.1"/>
    <property type="molecule type" value="Genomic_DNA"/>
</dbReference>
<dbReference type="InterPro" id="IPR050776">
    <property type="entry name" value="Ank_Repeat/CDKN_Inhibitor"/>
</dbReference>
<feature type="region of interest" description="Disordered" evidence="4">
    <location>
        <begin position="1"/>
        <end position="31"/>
    </location>
</feature>
<organism evidence="5 6">
    <name type="scientific">Bowdeniella nasicola</name>
    <dbReference type="NCBI Taxonomy" id="208480"/>
    <lineage>
        <taxon>Bacteria</taxon>
        <taxon>Bacillati</taxon>
        <taxon>Actinomycetota</taxon>
        <taxon>Actinomycetes</taxon>
        <taxon>Actinomycetales</taxon>
        <taxon>Actinomycetaceae</taxon>
        <taxon>Bowdeniella</taxon>
    </lineage>
</organism>
<keyword evidence="1" id="KW-0677">Repeat</keyword>
<evidence type="ECO:0000256" key="1">
    <source>
        <dbReference type="ARBA" id="ARBA00022737"/>
    </source>
</evidence>
<comment type="caution">
    <text evidence="5">The sequence shown here is derived from an EMBL/GenBank/DDBJ whole genome shotgun (WGS) entry which is preliminary data.</text>
</comment>
<dbReference type="Proteomes" id="UP000185628">
    <property type="component" value="Unassembled WGS sequence"/>
</dbReference>
<dbReference type="RefSeq" id="WP_073717665.1">
    <property type="nucleotide sequence ID" value="NZ_MQVR01000153.1"/>
</dbReference>
<accession>A0A1Q5PVV1</accession>
<protein>
    <submittedName>
        <fullName evidence="5">Uncharacterized protein</fullName>
    </submittedName>
</protein>
<dbReference type="InterPro" id="IPR036770">
    <property type="entry name" value="Ankyrin_rpt-contain_sf"/>
</dbReference>
<feature type="repeat" description="ANK" evidence="3">
    <location>
        <begin position="61"/>
        <end position="93"/>
    </location>
</feature>
<keyword evidence="6" id="KW-1185">Reference proteome</keyword>
<dbReference type="Gene3D" id="1.25.40.20">
    <property type="entry name" value="Ankyrin repeat-containing domain"/>
    <property type="match status" value="2"/>
</dbReference>
<feature type="repeat" description="ANK" evidence="3">
    <location>
        <begin position="197"/>
        <end position="229"/>
    </location>
</feature>
<reference evidence="6" key="1">
    <citation type="submission" date="2016-12" db="EMBL/GenBank/DDBJ databases">
        <authorList>
            <person name="Meng X."/>
        </authorList>
    </citation>
    <scope>NUCLEOTIDE SEQUENCE [LARGE SCALE GENOMIC DNA]</scope>
    <source>
        <strain evidence="6">DSM 19116</strain>
    </source>
</reference>
<evidence type="ECO:0000256" key="2">
    <source>
        <dbReference type="ARBA" id="ARBA00023043"/>
    </source>
</evidence>
<dbReference type="PROSITE" id="PS50297">
    <property type="entry name" value="ANK_REP_REGION"/>
    <property type="match status" value="1"/>
</dbReference>
<gene>
    <name evidence="5" type="ORF">BSZ39_12725</name>
</gene>
<keyword evidence="2 3" id="KW-0040">ANK repeat</keyword>
<dbReference type="InterPro" id="IPR002110">
    <property type="entry name" value="Ankyrin_rpt"/>
</dbReference>
<evidence type="ECO:0000313" key="5">
    <source>
        <dbReference type="EMBL" id="OKL51626.1"/>
    </source>
</evidence>
<dbReference type="AlphaFoldDB" id="A0A1Q5PVV1"/>
<evidence type="ECO:0000256" key="4">
    <source>
        <dbReference type="SAM" id="MobiDB-lite"/>
    </source>
</evidence>
<dbReference type="SUPFAM" id="SSF48403">
    <property type="entry name" value="Ankyrin repeat"/>
    <property type="match status" value="1"/>
</dbReference>
<dbReference type="PROSITE" id="PS50088">
    <property type="entry name" value="ANK_REPEAT"/>
    <property type="match status" value="2"/>
</dbReference>
<evidence type="ECO:0000256" key="3">
    <source>
        <dbReference type="PROSITE-ProRule" id="PRU00023"/>
    </source>
</evidence>
<proteinExistence type="predicted"/>
<feature type="compositionally biased region" description="Basic residues" evidence="4">
    <location>
        <begin position="14"/>
        <end position="23"/>
    </location>
</feature>
<dbReference type="Pfam" id="PF12796">
    <property type="entry name" value="Ank_2"/>
    <property type="match status" value="1"/>
</dbReference>
<dbReference type="OrthoDB" id="9812708at2"/>
<dbReference type="PANTHER" id="PTHR24201">
    <property type="entry name" value="ANK_REP_REGION DOMAIN-CONTAINING PROTEIN"/>
    <property type="match status" value="1"/>
</dbReference>
<name>A0A1Q5PVV1_9ACTO</name>
<evidence type="ECO:0000313" key="6">
    <source>
        <dbReference type="Proteomes" id="UP000185628"/>
    </source>
</evidence>
<dbReference type="SMART" id="SM00248">
    <property type="entry name" value="ANK"/>
    <property type="match status" value="5"/>
</dbReference>
<dbReference type="Pfam" id="PF00023">
    <property type="entry name" value="Ank"/>
    <property type="match status" value="1"/>
</dbReference>